<dbReference type="OMA" id="ANCLHIA"/>
<name>D8PSY2_SCHCM</name>
<sequence>MHRHTWQREFRLEIEGSITDEDWDRVQTYARRVKSLRLSFSGNSDYGNWRYFVAEETVDYLGLCAGEAPIFPNLQELDFRGGDDDPSTRDLALLPAFLSPTLRSLIICPRISTQTLKLLPTIPSTCPDLHEIRIEDPPRRQYAKPRKMRLPYEKTIVGWRALTWVAIDDAHPDTLRHLSQLPDLKIMDLTITGEYEYEWTPATTPGFVNGLKRLSLWLSASWHPIFLIRAMSSTPIAVERVNVNVAENPSEDGDRARLHNLNTIAQMIAPDSLTHFRYNHTHEKEPPAQKALPAETLVQFAKFTRMKEFHVDARFDVQDTHYATLAAAWPDLECLYIHPQQPFEWKRIYPLTGATLASVASFGQSCPFLHEFKVDGLDARVVPPFEPAPPGHAPGRVVKFEHYNCPIKDSAAVAGFLHAAFRGNPRISLPFYITEQYTNPYEMVQASPGSSIWFLKKKKGMEDSAE</sequence>
<evidence type="ECO:0000313" key="1">
    <source>
        <dbReference type="EMBL" id="EFJ00417.1"/>
    </source>
</evidence>
<evidence type="ECO:0000313" key="2">
    <source>
        <dbReference type="Proteomes" id="UP000007431"/>
    </source>
</evidence>
<dbReference type="InterPro" id="IPR032675">
    <property type="entry name" value="LRR_dom_sf"/>
</dbReference>
<dbReference type="VEuPathDB" id="FungiDB:SCHCODRAFT_02694833"/>
<protein>
    <recommendedName>
        <fullName evidence="3">F-box domain-containing protein</fullName>
    </recommendedName>
</protein>
<dbReference type="InParanoid" id="D8PSY2"/>
<dbReference type="EMBL" id="GL377303">
    <property type="protein sequence ID" value="EFJ00417.1"/>
    <property type="molecule type" value="Genomic_DNA"/>
</dbReference>
<gene>
    <name evidence="1" type="ORF">SCHCODRAFT_232747</name>
</gene>
<dbReference type="Proteomes" id="UP000007431">
    <property type="component" value="Unassembled WGS sequence"/>
</dbReference>
<accession>D8PSY2</accession>
<keyword evidence="2" id="KW-1185">Reference proteome</keyword>
<dbReference type="AlphaFoldDB" id="D8PSY2"/>
<reference evidence="1 2" key="1">
    <citation type="journal article" date="2010" name="Nat. Biotechnol.">
        <title>Genome sequence of the model mushroom Schizophyllum commune.</title>
        <authorList>
            <person name="Ohm R.A."/>
            <person name="de Jong J.F."/>
            <person name="Lugones L.G."/>
            <person name="Aerts A."/>
            <person name="Kothe E."/>
            <person name="Stajich J.E."/>
            <person name="de Vries R.P."/>
            <person name="Record E."/>
            <person name="Levasseur A."/>
            <person name="Baker S.E."/>
            <person name="Bartholomew K.A."/>
            <person name="Coutinho P.M."/>
            <person name="Erdmann S."/>
            <person name="Fowler T.J."/>
            <person name="Gathman A.C."/>
            <person name="Lombard V."/>
            <person name="Henrissat B."/>
            <person name="Knabe N."/>
            <person name="Kuees U."/>
            <person name="Lilly W.W."/>
            <person name="Lindquist E."/>
            <person name="Lucas S."/>
            <person name="Magnuson J.K."/>
            <person name="Piumi F."/>
            <person name="Raudaskoski M."/>
            <person name="Salamov A."/>
            <person name="Schmutz J."/>
            <person name="Schwarze F.W.M.R."/>
            <person name="vanKuyk P.A."/>
            <person name="Horton J.S."/>
            <person name="Grigoriev I.V."/>
            <person name="Woesten H.A.B."/>
        </authorList>
    </citation>
    <scope>NUCLEOTIDE SEQUENCE [LARGE SCALE GENOMIC DNA]</scope>
    <source>
        <strain evidence="2">H4-8 / FGSC 9210</strain>
    </source>
</reference>
<dbReference type="HOGENOM" id="CLU_586828_0_0_1"/>
<proteinExistence type="predicted"/>
<evidence type="ECO:0008006" key="3">
    <source>
        <dbReference type="Google" id="ProtNLM"/>
    </source>
</evidence>
<dbReference type="Gene3D" id="3.80.10.10">
    <property type="entry name" value="Ribonuclease Inhibitor"/>
    <property type="match status" value="1"/>
</dbReference>
<organism evidence="2">
    <name type="scientific">Schizophyllum commune (strain H4-8 / FGSC 9210)</name>
    <name type="common">Split gill fungus</name>
    <dbReference type="NCBI Taxonomy" id="578458"/>
    <lineage>
        <taxon>Eukaryota</taxon>
        <taxon>Fungi</taxon>
        <taxon>Dikarya</taxon>
        <taxon>Basidiomycota</taxon>
        <taxon>Agaricomycotina</taxon>
        <taxon>Agaricomycetes</taxon>
        <taxon>Agaricomycetidae</taxon>
        <taxon>Agaricales</taxon>
        <taxon>Schizophyllaceae</taxon>
        <taxon>Schizophyllum</taxon>
    </lineage>
</organism>